<dbReference type="EMBL" id="CM001403">
    <property type="protein sequence ID" value="EHQ26644.1"/>
    <property type="molecule type" value="Genomic_DNA"/>
</dbReference>
<keyword evidence="1" id="KW-0472">Membrane</keyword>
<dbReference type="AlphaFoldDB" id="H1XZK0"/>
<dbReference type="STRING" id="714943.Mucpa_2529"/>
<keyword evidence="3" id="KW-1185">Reference proteome</keyword>
<name>H1XZK0_9SPHI</name>
<gene>
    <name evidence="2" type="ORF">Mucpa_2529</name>
</gene>
<dbReference type="HOGENOM" id="CLU_2523911_0_0_10"/>
<keyword evidence="1" id="KW-1133">Transmembrane helix</keyword>
<feature type="transmembrane region" description="Helical" evidence="1">
    <location>
        <begin position="12"/>
        <end position="32"/>
    </location>
</feature>
<protein>
    <submittedName>
        <fullName evidence="2">Uncharacterized protein</fullName>
    </submittedName>
</protein>
<evidence type="ECO:0000313" key="2">
    <source>
        <dbReference type="EMBL" id="EHQ26644.1"/>
    </source>
</evidence>
<evidence type="ECO:0000313" key="3">
    <source>
        <dbReference type="Proteomes" id="UP000002774"/>
    </source>
</evidence>
<evidence type="ECO:0000256" key="1">
    <source>
        <dbReference type="SAM" id="Phobius"/>
    </source>
</evidence>
<dbReference type="Proteomes" id="UP000002774">
    <property type="component" value="Chromosome"/>
</dbReference>
<keyword evidence="1" id="KW-0812">Transmembrane</keyword>
<proteinExistence type="predicted"/>
<organism evidence="2 3">
    <name type="scientific">Mucilaginibacter paludis DSM 18603</name>
    <dbReference type="NCBI Taxonomy" id="714943"/>
    <lineage>
        <taxon>Bacteria</taxon>
        <taxon>Pseudomonadati</taxon>
        <taxon>Bacteroidota</taxon>
        <taxon>Sphingobacteriia</taxon>
        <taxon>Sphingobacteriales</taxon>
        <taxon>Sphingobacteriaceae</taxon>
        <taxon>Mucilaginibacter</taxon>
    </lineage>
</organism>
<accession>H1XZK0</accession>
<sequence>MINKNKESPFIRVFFAARFYVVLLYLFMGKIIEVSKKISREDLDKELSKLTKKRKPIDLDKYAGKIDFGVDGLTYQLKIRDEWQ</sequence>
<reference evidence="2" key="1">
    <citation type="submission" date="2011-09" db="EMBL/GenBank/DDBJ databases">
        <title>The permanent draft genome of Mucilaginibacter paludis DSM 18603.</title>
        <authorList>
            <consortium name="US DOE Joint Genome Institute (JGI-PGF)"/>
            <person name="Lucas S."/>
            <person name="Han J."/>
            <person name="Lapidus A."/>
            <person name="Bruce D."/>
            <person name="Goodwin L."/>
            <person name="Pitluck S."/>
            <person name="Peters L."/>
            <person name="Kyrpides N."/>
            <person name="Mavromatis K."/>
            <person name="Ivanova N."/>
            <person name="Mikhailova N."/>
            <person name="Held B."/>
            <person name="Detter J.C."/>
            <person name="Tapia R."/>
            <person name="Han C."/>
            <person name="Land M."/>
            <person name="Hauser L."/>
            <person name="Markowitz V."/>
            <person name="Cheng J.-F."/>
            <person name="Hugenholtz P."/>
            <person name="Woyke T."/>
            <person name="Wu D."/>
            <person name="Tindall B."/>
            <person name="Brambilla E."/>
            <person name="Klenk H.-P."/>
            <person name="Eisen J.A."/>
        </authorList>
    </citation>
    <scope>NUCLEOTIDE SEQUENCE [LARGE SCALE GENOMIC DNA]</scope>
    <source>
        <strain evidence="2">DSM 18603</strain>
    </source>
</reference>